<keyword evidence="2" id="KW-0812">Transmembrane</keyword>
<feature type="transmembrane region" description="Helical" evidence="2">
    <location>
        <begin position="389"/>
        <end position="410"/>
    </location>
</feature>
<dbReference type="Proteomes" id="UP000287687">
    <property type="component" value="Unassembled WGS sequence"/>
</dbReference>
<name>A0A444LIW1_9HYPH</name>
<proteinExistence type="predicted"/>
<reference evidence="3 4" key="1">
    <citation type="submission" date="2019-01" db="EMBL/GenBank/DDBJ databases">
        <title>The draft genome of Rhizobium sp. 24NR.</title>
        <authorList>
            <person name="Liu L."/>
            <person name="Liang L."/>
            <person name="Shi S."/>
            <person name="Xu L."/>
            <person name="Wang X."/>
            <person name="Li L."/>
            <person name="Zhang X."/>
        </authorList>
    </citation>
    <scope>NUCLEOTIDE SEQUENCE [LARGE SCALE GENOMIC DNA]</scope>
    <source>
        <strain evidence="3 4">24NR</strain>
    </source>
</reference>
<dbReference type="EMBL" id="SBIP01000002">
    <property type="protein sequence ID" value="RWX78847.1"/>
    <property type="molecule type" value="Genomic_DNA"/>
</dbReference>
<dbReference type="InterPro" id="IPR050445">
    <property type="entry name" value="Bact_polysacc_biosynth/exp"/>
</dbReference>
<accession>A0A444LIW1</accession>
<dbReference type="PANTHER" id="PTHR32309">
    <property type="entry name" value="TYROSINE-PROTEIN KINASE"/>
    <property type="match status" value="1"/>
</dbReference>
<evidence type="ECO:0000256" key="2">
    <source>
        <dbReference type="SAM" id="Phobius"/>
    </source>
</evidence>
<dbReference type="AlphaFoldDB" id="A0A444LIW1"/>
<keyword evidence="2" id="KW-0472">Membrane</keyword>
<evidence type="ECO:0000313" key="3">
    <source>
        <dbReference type="EMBL" id="RWX78847.1"/>
    </source>
</evidence>
<sequence>MEQPKLASSLSRHEKVAAALSSYARALTFENRSRRNLYRLAGLAPRTRDRIFSGLLAAAILLTFVLPMLGSAGYYGLIASPGYVSEVRFVVRSSVPLLSRDRYSSETVEPKAKIVQDTAILLNYLDSPAIIEDLQKSVDLKQIFGSAAIDPLSRLRSDALQDDLLRYWRKHYSASVNPKSGIAELRITAFDPKQAHDLATLVLKLAEQQVNRLSSGMWDSLLTSTQRDVDNATKEVTDLRSQMRDVQNATGVYDLDLSAQSIMSVLTGVEGKLAELRGRRDALHQTLTQGSPQLAEIDRQISALEAQSKDLKAKTAGQSDGAAGNLAQYSSEFDQLKLSLSMSEAKLKSAIRDLEKAKLVSSLQLVYVDNFTKPSLPDSSTYPNAPLKIFLAFLICAAICCSTCGLLALIRNKLD</sequence>
<dbReference type="GO" id="GO:0005886">
    <property type="term" value="C:plasma membrane"/>
    <property type="evidence" value="ECO:0007669"/>
    <property type="project" value="TreeGrafter"/>
</dbReference>
<evidence type="ECO:0000313" key="4">
    <source>
        <dbReference type="Proteomes" id="UP000287687"/>
    </source>
</evidence>
<dbReference type="GO" id="GO:0004713">
    <property type="term" value="F:protein tyrosine kinase activity"/>
    <property type="evidence" value="ECO:0007669"/>
    <property type="project" value="TreeGrafter"/>
</dbReference>
<evidence type="ECO:0000256" key="1">
    <source>
        <dbReference type="SAM" id="Coils"/>
    </source>
</evidence>
<dbReference type="PANTHER" id="PTHR32309:SF13">
    <property type="entry name" value="FERRIC ENTEROBACTIN TRANSPORT PROTEIN FEPE"/>
    <property type="match status" value="1"/>
</dbReference>
<dbReference type="Gene3D" id="1.10.287.1490">
    <property type="match status" value="1"/>
</dbReference>
<feature type="coiled-coil region" evidence="1">
    <location>
        <begin position="222"/>
        <end position="249"/>
    </location>
</feature>
<dbReference type="OrthoDB" id="7800844at2"/>
<dbReference type="RefSeq" id="WP_128442824.1">
    <property type="nucleotide sequence ID" value="NZ_SBIP01000002.1"/>
</dbReference>
<protein>
    <recommendedName>
        <fullName evidence="5">Capsular polysaccharide transport system permease protein</fullName>
    </recommendedName>
</protein>
<organism evidence="3 4">
    <name type="scientific">Neorhizobium lilium</name>
    <dbReference type="NCBI Taxonomy" id="2503024"/>
    <lineage>
        <taxon>Bacteria</taxon>
        <taxon>Pseudomonadati</taxon>
        <taxon>Pseudomonadota</taxon>
        <taxon>Alphaproteobacteria</taxon>
        <taxon>Hyphomicrobiales</taxon>
        <taxon>Rhizobiaceae</taxon>
        <taxon>Rhizobium/Agrobacterium group</taxon>
        <taxon>Neorhizobium</taxon>
    </lineage>
</organism>
<keyword evidence="4" id="KW-1185">Reference proteome</keyword>
<gene>
    <name evidence="3" type="ORF">EPK99_09715</name>
</gene>
<keyword evidence="2" id="KW-1133">Transmembrane helix</keyword>
<comment type="caution">
    <text evidence="3">The sequence shown here is derived from an EMBL/GenBank/DDBJ whole genome shotgun (WGS) entry which is preliminary data.</text>
</comment>
<evidence type="ECO:0008006" key="5">
    <source>
        <dbReference type="Google" id="ProtNLM"/>
    </source>
</evidence>
<feature type="transmembrane region" description="Helical" evidence="2">
    <location>
        <begin position="55"/>
        <end position="77"/>
    </location>
</feature>
<keyword evidence="1" id="KW-0175">Coiled coil</keyword>